<dbReference type="SUPFAM" id="SSF53448">
    <property type="entry name" value="Nucleotide-diphospho-sugar transferases"/>
    <property type="match status" value="1"/>
</dbReference>
<dbReference type="InterPro" id="IPR029044">
    <property type="entry name" value="Nucleotide-diphossugar_trans"/>
</dbReference>
<dbReference type="PANTHER" id="PTHR32125:SF4">
    <property type="entry name" value="2-C-METHYL-D-ERYTHRITOL 4-PHOSPHATE CYTIDYLYLTRANSFERASE, CHLOROPLASTIC"/>
    <property type="match status" value="1"/>
</dbReference>
<gene>
    <name evidence="3" type="ORF">P0082_05110</name>
</gene>
<dbReference type="InterPro" id="IPR018294">
    <property type="entry name" value="ISPD_synthase_CS"/>
</dbReference>
<keyword evidence="4" id="KW-1185">Reference proteome</keyword>
<keyword evidence="1" id="KW-0808">Transferase</keyword>
<dbReference type="EMBL" id="CP123443">
    <property type="protein sequence ID" value="WGK70241.1"/>
    <property type="molecule type" value="Genomic_DNA"/>
</dbReference>
<dbReference type="GO" id="GO:0016779">
    <property type="term" value="F:nucleotidyltransferase activity"/>
    <property type="evidence" value="ECO:0007669"/>
    <property type="project" value="UniProtKB-KW"/>
</dbReference>
<dbReference type="RefSeq" id="WP_326928450.1">
    <property type="nucleotide sequence ID" value="NZ_CP123443.1"/>
</dbReference>
<protein>
    <submittedName>
        <fullName evidence="3">2-C-methyl-D-erythritol 4-phosphate cytidylyltransferase</fullName>
    </submittedName>
</protein>
<dbReference type="Pfam" id="PF01128">
    <property type="entry name" value="IspD"/>
    <property type="match status" value="1"/>
</dbReference>
<dbReference type="PANTHER" id="PTHR32125">
    <property type="entry name" value="2-C-METHYL-D-ERYTHRITOL 4-PHOSPHATE CYTIDYLYLTRANSFERASE, CHLOROPLASTIC"/>
    <property type="match status" value="1"/>
</dbReference>
<sequence>MPSSPLNIAIILAGGIGCRAAQNPALPPEQDQPKQLWPLGGLPVWQHSWLSYATHPAIQIVCLVWPENYVSQIRQALTQYTQTQHPDADTLATSYVIAGGRERSDSSSKALEFSQQWQERDPQRRIQVLIHDAARPLVSRRIIDETLRQLKLANAAVCAIPAQDSLFVKEDSEGCKVGQVLDRSTVMQSQTPQSFELQTLRRAFAIHQEHREIAVTDDICLIKSYLPSQDIRVVEGDIYNMKLTQAADLKTLTSYYQMITTQQ</sequence>
<dbReference type="Gene3D" id="3.90.550.10">
    <property type="entry name" value="Spore Coat Polysaccharide Biosynthesis Protein SpsA, Chain A"/>
    <property type="match status" value="1"/>
</dbReference>
<evidence type="ECO:0000256" key="1">
    <source>
        <dbReference type="ARBA" id="ARBA00022679"/>
    </source>
</evidence>
<accession>A0ABY8MKA6</accession>
<evidence type="ECO:0000313" key="4">
    <source>
        <dbReference type="Proteomes" id="UP001228690"/>
    </source>
</evidence>
<keyword evidence="2 3" id="KW-0548">Nucleotidyltransferase</keyword>
<dbReference type="InterPro" id="IPR034683">
    <property type="entry name" value="IspD/TarI"/>
</dbReference>
<evidence type="ECO:0000256" key="2">
    <source>
        <dbReference type="ARBA" id="ARBA00022695"/>
    </source>
</evidence>
<dbReference type="Proteomes" id="UP001228690">
    <property type="component" value="Chromosome"/>
</dbReference>
<dbReference type="PROSITE" id="PS01295">
    <property type="entry name" value="ISPD"/>
    <property type="match status" value="1"/>
</dbReference>
<name>A0ABY8MKA6_9SPIO</name>
<reference evidence="3 4" key="1">
    <citation type="submission" date="2023-04" db="EMBL/GenBank/DDBJ databases">
        <title>Spirochaete genome identified in red abalone sample constitutes a novel genus.</title>
        <authorList>
            <person name="Sharma S.P."/>
            <person name="Purcell C.M."/>
            <person name="Hyde J.R."/>
            <person name="Severin A.J."/>
        </authorList>
    </citation>
    <scope>NUCLEOTIDE SEQUENCE [LARGE SCALE GENOMIC DNA]</scope>
    <source>
        <strain evidence="3 4">SP-2023</strain>
    </source>
</reference>
<organism evidence="3 4">
    <name type="scientific">Candidatus Haliotispira prima</name>
    <dbReference type="NCBI Taxonomy" id="3034016"/>
    <lineage>
        <taxon>Bacteria</taxon>
        <taxon>Pseudomonadati</taxon>
        <taxon>Spirochaetota</taxon>
        <taxon>Spirochaetia</taxon>
        <taxon>Spirochaetales</taxon>
        <taxon>Spirochaetaceae</taxon>
        <taxon>Candidatus Haliotispira</taxon>
    </lineage>
</organism>
<evidence type="ECO:0000313" key="3">
    <source>
        <dbReference type="EMBL" id="WGK70241.1"/>
    </source>
</evidence>
<proteinExistence type="predicted"/>
<dbReference type="InterPro" id="IPR050088">
    <property type="entry name" value="IspD/TarI_cytidylyltransf_bact"/>
</dbReference>